<dbReference type="InterPro" id="IPR004843">
    <property type="entry name" value="Calcineurin-like_PHP"/>
</dbReference>
<dbReference type="GO" id="GO:0003993">
    <property type="term" value="F:acid phosphatase activity"/>
    <property type="evidence" value="ECO:0007669"/>
    <property type="project" value="InterPro"/>
</dbReference>
<dbReference type="PANTHER" id="PTHR22953">
    <property type="entry name" value="ACID PHOSPHATASE RELATED"/>
    <property type="match status" value="1"/>
</dbReference>
<dbReference type="Pfam" id="PF00149">
    <property type="entry name" value="Metallophos"/>
    <property type="match status" value="1"/>
</dbReference>
<dbReference type="InterPro" id="IPR029052">
    <property type="entry name" value="Metallo-depent_PP-like"/>
</dbReference>
<accession>A0A7C8DME3</accession>
<dbReference type="GO" id="GO:0046872">
    <property type="term" value="F:metal ion binding"/>
    <property type="evidence" value="ECO:0007669"/>
    <property type="project" value="InterPro"/>
</dbReference>
<evidence type="ECO:0000256" key="3">
    <source>
        <dbReference type="ARBA" id="ARBA00023180"/>
    </source>
</evidence>
<keyword evidence="2" id="KW-0378">Hydrolase</keyword>
<dbReference type="EMBL" id="DUAV01000006">
    <property type="protein sequence ID" value="HIG63011.1"/>
    <property type="molecule type" value="Genomic_DNA"/>
</dbReference>
<evidence type="ECO:0000259" key="5">
    <source>
        <dbReference type="Pfam" id="PF00149"/>
    </source>
</evidence>
<reference evidence="9" key="1">
    <citation type="journal article" date="2019" name="bioRxiv">
        <title>Genome diversification in globally distributed novel marine Proteobacteria is linked to environmental adaptation.</title>
        <authorList>
            <person name="Zhou Z."/>
            <person name="Tran P.Q."/>
            <person name="Kieft K."/>
            <person name="Anantharaman K."/>
        </authorList>
    </citation>
    <scope>NUCLEOTIDE SEQUENCE [LARGE SCALE GENOMIC DNA]</scope>
</reference>
<dbReference type="InterPro" id="IPR008963">
    <property type="entry name" value="Purple_acid_Pase-like_N"/>
</dbReference>
<feature type="domain" description="Calcineurin-like phosphoesterase" evidence="5">
    <location>
        <begin position="124"/>
        <end position="311"/>
    </location>
</feature>
<feature type="domain" description="Purple acid phosphatase C-terminal" evidence="6">
    <location>
        <begin position="339"/>
        <end position="399"/>
    </location>
</feature>
<dbReference type="SUPFAM" id="SSF56300">
    <property type="entry name" value="Metallo-dependent phosphatases"/>
    <property type="match status" value="1"/>
</dbReference>
<dbReference type="Pfam" id="PF14008">
    <property type="entry name" value="Metallophos_C"/>
    <property type="match status" value="1"/>
</dbReference>
<dbReference type="PANTHER" id="PTHR22953:SF153">
    <property type="entry name" value="PURPLE ACID PHOSPHATASE"/>
    <property type="match status" value="1"/>
</dbReference>
<dbReference type="Gene3D" id="3.60.21.10">
    <property type="match status" value="1"/>
</dbReference>
<dbReference type="Pfam" id="PF16656">
    <property type="entry name" value="Pur_ac_phosph_N"/>
    <property type="match status" value="1"/>
</dbReference>
<dbReference type="InterPro" id="IPR015914">
    <property type="entry name" value="PAPs_N"/>
</dbReference>
<evidence type="ECO:0000313" key="8">
    <source>
        <dbReference type="EMBL" id="HIG63011.1"/>
    </source>
</evidence>
<dbReference type="Proteomes" id="UP000589516">
    <property type="component" value="Unassembled WGS sequence"/>
</dbReference>
<keyword evidence="1" id="KW-0732">Signal</keyword>
<evidence type="ECO:0008006" key="10">
    <source>
        <dbReference type="Google" id="ProtNLM"/>
    </source>
</evidence>
<name>A0A7C8DME3_9ARCH</name>
<feature type="domain" description="Purple acid phosphatase N-terminal" evidence="7">
    <location>
        <begin position="23"/>
        <end position="115"/>
    </location>
</feature>
<evidence type="ECO:0000313" key="9">
    <source>
        <dbReference type="Proteomes" id="UP000589516"/>
    </source>
</evidence>
<evidence type="ECO:0000256" key="4">
    <source>
        <dbReference type="SAM" id="MobiDB-lite"/>
    </source>
</evidence>
<evidence type="ECO:0000259" key="7">
    <source>
        <dbReference type="Pfam" id="PF16656"/>
    </source>
</evidence>
<comment type="caution">
    <text evidence="8">The sequence shown here is derived from an EMBL/GenBank/DDBJ whole genome shotgun (WGS) entry which is preliminary data.</text>
</comment>
<dbReference type="InterPro" id="IPR025733">
    <property type="entry name" value="PAPs_C"/>
</dbReference>
<proteinExistence type="predicted"/>
<protein>
    <recommendedName>
        <fullName evidence="10">Acid phosphatase</fullName>
    </recommendedName>
</protein>
<sequence length="479" mass="52311">MRQLILLAVLLLWLAPATAGEPPEQVHLATNALGDGIIVQWGTAEATTLLCSSASDIEYGPDPDSLNLSASGSWEMYDWTTCVHTVELAGLAPNNTYHYRVGGDGEWSDVASFVTVPQGSRPVRIGAIADHGISSDAEATTQKMRAASLDLVIHAGDISYANDVGSGGVADQSLWDDYQNQIQPLAATVPHMYAPGNHEDEAYYEFDAYETRFYTSGSNPFWYSFSFEGIHFISLSSEHDYGPGSQQYNWLESELQEVDRQATPWLVVFAHRPMYSSNSAHGSEVDFRDAMEELLYDYGVDLAVWGHDHSYERSYPVFQEEPLSNSTSNATEPYRNPGAPIHVVVGTGGRSLYDEFEEPQPAWSAYREASYGYSVFEVTPQGELHFSFIRNSDGAVADQFWISKAPSPGPGSGDGNGDNTTDPDGNASDSKAGWQQKLEELPGPGLPVALSAMAIAARRRRRLLEPVAGQQEIGDAFGQ</sequence>
<dbReference type="AlphaFoldDB" id="A0A7C8DME3"/>
<evidence type="ECO:0000259" key="6">
    <source>
        <dbReference type="Pfam" id="PF14008"/>
    </source>
</evidence>
<dbReference type="InterPro" id="IPR039331">
    <property type="entry name" value="PAPs-like"/>
</dbReference>
<keyword evidence="3" id="KW-0325">Glycoprotein</keyword>
<dbReference type="CDD" id="cd00839">
    <property type="entry name" value="MPP_PAPs"/>
    <property type="match status" value="1"/>
</dbReference>
<dbReference type="Gene3D" id="2.60.40.380">
    <property type="entry name" value="Purple acid phosphatase-like, N-terminal"/>
    <property type="match status" value="1"/>
</dbReference>
<dbReference type="SUPFAM" id="SSF49363">
    <property type="entry name" value="Purple acid phosphatase, N-terminal domain"/>
    <property type="match status" value="1"/>
</dbReference>
<organism evidence="8 9">
    <name type="scientific">Marine Group III euryarchaeote</name>
    <dbReference type="NCBI Taxonomy" id="2173149"/>
    <lineage>
        <taxon>Archaea</taxon>
        <taxon>Methanobacteriati</taxon>
        <taxon>Thermoplasmatota</taxon>
        <taxon>Thermoplasmata</taxon>
        <taxon>Candidatus Thermoprofundales</taxon>
    </lineage>
</organism>
<evidence type="ECO:0000256" key="1">
    <source>
        <dbReference type="ARBA" id="ARBA00022729"/>
    </source>
</evidence>
<gene>
    <name evidence="8" type="ORF">EYQ16_00595</name>
</gene>
<evidence type="ECO:0000256" key="2">
    <source>
        <dbReference type="ARBA" id="ARBA00022801"/>
    </source>
</evidence>
<dbReference type="InterPro" id="IPR041792">
    <property type="entry name" value="MPP_PAP"/>
</dbReference>
<feature type="region of interest" description="Disordered" evidence="4">
    <location>
        <begin position="402"/>
        <end position="443"/>
    </location>
</feature>